<feature type="transmembrane region" description="Helical" evidence="2">
    <location>
        <begin position="50"/>
        <end position="68"/>
    </location>
</feature>
<dbReference type="AlphaFoldDB" id="A0A4P9VYX3"/>
<name>A0A4P9VYX3_9FUNG</name>
<dbReference type="GO" id="GO:0005221">
    <property type="term" value="F:intracellularly cyclic nucleotide-activated monoatomic cation channel activity"/>
    <property type="evidence" value="ECO:0007669"/>
    <property type="project" value="InterPro"/>
</dbReference>
<dbReference type="OrthoDB" id="2139973at2759"/>
<feature type="non-terminal residue" evidence="3">
    <location>
        <position position="299"/>
    </location>
</feature>
<gene>
    <name evidence="3" type="ORF">BDK51DRAFT_33174</name>
</gene>
<protein>
    <recommendedName>
        <fullName evidence="5">Ion transport domain-containing protein</fullName>
    </recommendedName>
</protein>
<proteinExistence type="predicted"/>
<feature type="region of interest" description="Disordered" evidence="1">
    <location>
        <begin position="1"/>
        <end position="22"/>
    </location>
</feature>
<evidence type="ECO:0000256" key="1">
    <source>
        <dbReference type="SAM" id="MobiDB-lite"/>
    </source>
</evidence>
<evidence type="ECO:0000313" key="4">
    <source>
        <dbReference type="Proteomes" id="UP000269721"/>
    </source>
</evidence>
<accession>A0A4P9VYX3</accession>
<organism evidence="3 4">
    <name type="scientific">Blyttiomyces helicus</name>
    <dbReference type="NCBI Taxonomy" id="388810"/>
    <lineage>
        <taxon>Eukaryota</taxon>
        <taxon>Fungi</taxon>
        <taxon>Fungi incertae sedis</taxon>
        <taxon>Chytridiomycota</taxon>
        <taxon>Chytridiomycota incertae sedis</taxon>
        <taxon>Chytridiomycetes</taxon>
        <taxon>Chytridiomycetes incertae sedis</taxon>
        <taxon>Blyttiomyces</taxon>
    </lineage>
</organism>
<keyword evidence="2" id="KW-1133">Transmembrane helix</keyword>
<dbReference type="Proteomes" id="UP000269721">
    <property type="component" value="Unassembled WGS sequence"/>
</dbReference>
<feature type="transmembrane region" description="Helical" evidence="2">
    <location>
        <begin position="123"/>
        <end position="142"/>
    </location>
</feature>
<feature type="transmembrane region" description="Helical" evidence="2">
    <location>
        <begin position="75"/>
        <end position="95"/>
    </location>
</feature>
<feature type="transmembrane region" description="Helical" evidence="2">
    <location>
        <begin position="186"/>
        <end position="207"/>
    </location>
</feature>
<keyword evidence="2" id="KW-0472">Membrane</keyword>
<reference evidence="4" key="1">
    <citation type="journal article" date="2018" name="Nat. Microbiol.">
        <title>Leveraging single-cell genomics to expand the fungal tree of life.</title>
        <authorList>
            <person name="Ahrendt S.R."/>
            <person name="Quandt C.A."/>
            <person name="Ciobanu D."/>
            <person name="Clum A."/>
            <person name="Salamov A."/>
            <person name="Andreopoulos B."/>
            <person name="Cheng J.F."/>
            <person name="Woyke T."/>
            <person name="Pelin A."/>
            <person name="Henrissat B."/>
            <person name="Reynolds N.K."/>
            <person name="Benny G.L."/>
            <person name="Smith M.E."/>
            <person name="James T.Y."/>
            <person name="Grigoriev I.V."/>
        </authorList>
    </citation>
    <scope>NUCLEOTIDE SEQUENCE [LARGE SCALE GENOMIC DNA]</scope>
</reference>
<keyword evidence="2" id="KW-0812">Transmembrane</keyword>
<feature type="transmembrane region" description="Helical" evidence="2">
    <location>
        <begin position="263"/>
        <end position="283"/>
    </location>
</feature>
<dbReference type="InterPro" id="IPR050866">
    <property type="entry name" value="CNG_cation_channel"/>
</dbReference>
<dbReference type="PANTHER" id="PTHR45638">
    <property type="entry name" value="CYCLIC NUCLEOTIDE-GATED CATION CHANNEL SUBUNIT A"/>
    <property type="match status" value="1"/>
</dbReference>
<sequence length="299" mass="33724">MSPNPTGAASAQRARRKSMGDHLQHKLRTVPIRTIPATDPRINLLDRASLAAQCFILIFGSAAIAWTCKLIRTPFLVLFYAADAVIIANLAFQFIRQYEDEYGVLVTALDRVVWHHVVEMGGLVEMLFALPWDLGVLVAALIKAETPDLWKTWTLFRLTRAVPIKNLVRSFVHWKIPNVPVPISRLIKNLTTVIVIVHISACSFWLLSTWSLSPNSWVVLQNLTTDAAGNEVSFVTQYTESFYWGQKALFFIPRDVKTLNEEIYTIVETLLAAIVYGSLLGNLRSIVKYMDKFAAQHRA</sequence>
<dbReference type="EMBL" id="ML000403">
    <property type="protein sequence ID" value="RKO84175.1"/>
    <property type="molecule type" value="Genomic_DNA"/>
</dbReference>
<dbReference type="PANTHER" id="PTHR45638:SF11">
    <property type="entry name" value="CYCLIC NUCLEOTIDE-GATED CATION CHANNEL SUBUNIT A"/>
    <property type="match status" value="1"/>
</dbReference>
<keyword evidence="4" id="KW-1185">Reference proteome</keyword>
<evidence type="ECO:0000256" key="2">
    <source>
        <dbReference type="SAM" id="Phobius"/>
    </source>
</evidence>
<evidence type="ECO:0008006" key="5">
    <source>
        <dbReference type="Google" id="ProtNLM"/>
    </source>
</evidence>
<dbReference type="GO" id="GO:0044877">
    <property type="term" value="F:protein-containing complex binding"/>
    <property type="evidence" value="ECO:0007669"/>
    <property type="project" value="TreeGrafter"/>
</dbReference>
<evidence type="ECO:0000313" key="3">
    <source>
        <dbReference type="EMBL" id="RKO84175.1"/>
    </source>
</evidence>